<organism evidence="1 2">
    <name type="scientific">Aliikangiella coralliicola</name>
    <dbReference type="NCBI Taxonomy" id="2592383"/>
    <lineage>
        <taxon>Bacteria</taxon>
        <taxon>Pseudomonadati</taxon>
        <taxon>Pseudomonadota</taxon>
        <taxon>Gammaproteobacteria</taxon>
        <taxon>Oceanospirillales</taxon>
        <taxon>Pleioneaceae</taxon>
        <taxon>Aliikangiella</taxon>
    </lineage>
</organism>
<protein>
    <recommendedName>
        <fullName evidence="3">N-methyl-D-aspartate receptor NMDAR2C subunit</fullName>
    </recommendedName>
</protein>
<accession>A0A545UIN8</accession>
<reference evidence="1 2" key="1">
    <citation type="submission" date="2019-07" db="EMBL/GenBank/DDBJ databases">
        <title>Draft genome for Aliikangiella sp. M105.</title>
        <authorList>
            <person name="Wang G."/>
        </authorList>
    </citation>
    <scope>NUCLEOTIDE SEQUENCE [LARGE SCALE GENOMIC DNA]</scope>
    <source>
        <strain evidence="1 2">M105</strain>
    </source>
</reference>
<comment type="caution">
    <text evidence="1">The sequence shown here is derived from an EMBL/GenBank/DDBJ whole genome shotgun (WGS) entry which is preliminary data.</text>
</comment>
<name>A0A545UIN8_9GAMM</name>
<dbReference type="OrthoDB" id="9808993at2"/>
<dbReference type="PANTHER" id="PTHR21174:SF0">
    <property type="entry name" value="HD PHOSPHOHYDROLASE FAMILY PROTEIN-RELATED"/>
    <property type="match status" value="1"/>
</dbReference>
<dbReference type="Proteomes" id="UP000315439">
    <property type="component" value="Unassembled WGS sequence"/>
</dbReference>
<dbReference type="PANTHER" id="PTHR21174">
    <property type="match status" value="1"/>
</dbReference>
<evidence type="ECO:0008006" key="3">
    <source>
        <dbReference type="Google" id="ProtNLM"/>
    </source>
</evidence>
<dbReference type="SUPFAM" id="SSF109604">
    <property type="entry name" value="HD-domain/PDEase-like"/>
    <property type="match status" value="1"/>
</dbReference>
<evidence type="ECO:0000313" key="2">
    <source>
        <dbReference type="Proteomes" id="UP000315439"/>
    </source>
</evidence>
<dbReference type="InterPro" id="IPR009218">
    <property type="entry name" value="HD_phosphohydro"/>
</dbReference>
<dbReference type="EMBL" id="VIKS01000001">
    <property type="protein sequence ID" value="TQV89331.1"/>
    <property type="molecule type" value="Genomic_DNA"/>
</dbReference>
<gene>
    <name evidence="1" type="ORF">FLL46_00155</name>
</gene>
<sequence>MIREQLKIRWKQFIEPYNLSSGIAEKIFAEIITAYTEPHRHYHNLSHIAHVFRELDSFAHISSETKISAETTWAVWFHDFIYQPGDQNNEEKSAEWARYFMKKAGANQTEITRVESMILSTQSHDSRTVDSETQRFLDADMAILGADRQRYFQYVDAVRKEHSKIPNFLFNRGRRRFLENTLEQQPIFSSDFFNKKYENIALRNIQSEIDYLNAPNQKFL</sequence>
<evidence type="ECO:0000313" key="1">
    <source>
        <dbReference type="EMBL" id="TQV89331.1"/>
    </source>
</evidence>
<dbReference type="AlphaFoldDB" id="A0A545UIN8"/>
<keyword evidence="2" id="KW-1185">Reference proteome</keyword>
<dbReference type="Gene3D" id="1.10.3210.10">
    <property type="entry name" value="Hypothetical protein af1432"/>
    <property type="match status" value="1"/>
</dbReference>
<dbReference type="RefSeq" id="WP_142891395.1">
    <property type="nucleotide sequence ID" value="NZ_ML660160.1"/>
</dbReference>
<proteinExistence type="predicted"/>
<dbReference type="PIRSF" id="PIRSF035170">
    <property type="entry name" value="HD_phosphohydro"/>
    <property type="match status" value="1"/>
</dbReference>